<dbReference type="WBParaSite" id="SVE_0814600.2">
    <property type="protein sequence ID" value="SVE_0814600.2"/>
    <property type="gene ID" value="SVE_0814600"/>
</dbReference>
<dbReference type="InterPro" id="IPR012338">
    <property type="entry name" value="Beta-lactam/transpept-like"/>
</dbReference>
<sequence>MPNKSTNISFGGRCKETFKIVEEEFKNNFIKGWESEGASIAVFHKGECVVDIYGGYADKSCNKKWTSDTLSVMFSITKSIASICLAILVDKGHAFYSDLVTNYWPEFGKNGKENITIEMILNHRSGLVHMGRVLTREEIFNRDSLRKAIEEMKPIFTVDTKTAYHTFLFGWIVDILVEKIDPSHRTISQLLEEEYCKKYSNFVQFFKKYLLFFLDLEIFIGTSPEYFYRLTRLKNFKLIEAISETMNDFRIGKLGYYFYKPTSLMRECLRDLYSVGKDFRIFNNPQMLTLEFPSAGGVGNAFSVAKLHDIAFNREENASLSLNIKRKLFKTPEKYFDYTTGEPLRKGYGFNYTKSIKNTWQLGHHGVGGQNVKVDWENELVFCYLTNGMKAGVGEHVRTLKVLEEAIYKCI</sequence>
<feature type="domain" description="Beta-lactamase-related" evidence="1">
    <location>
        <begin position="26"/>
        <end position="398"/>
    </location>
</feature>
<dbReference type="Proteomes" id="UP000035680">
    <property type="component" value="Unassembled WGS sequence"/>
</dbReference>
<dbReference type="Pfam" id="PF00144">
    <property type="entry name" value="Beta-lactamase"/>
    <property type="match status" value="1"/>
</dbReference>
<dbReference type="SUPFAM" id="SSF56601">
    <property type="entry name" value="beta-lactamase/transpeptidase-like"/>
    <property type="match status" value="1"/>
</dbReference>
<dbReference type="Gene3D" id="3.40.710.10">
    <property type="entry name" value="DD-peptidase/beta-lactamase superfamily"/>
    <property type="match status" value="1"/>
</dbReference>
<dbReference type="PANTHER" id="PTHR43319:SF3">
    <property type="entry name" value="BETA-LACTAMASE-RELATED DOMAIN-CONTAINING PROTEIN"/>
    <property type="match status" value="1"/>
</dbReference>
<reference evidence="3" key="2">
    <citation type="submission" date="2015-08" db="UniProtKB">
        <authorList>
            <consortium name="WormBaseParasite"/>
        </authorList>
    </citation>
    <scope>IDENTIFICATION</scope>
</reference>
<accession>A0A0K0FGY8</accession>
<dbReference type="STRING" id="75913.A0A0K0FGY8"/>
<dbReference type="InterPro" id="IPR052907">
    <property type="entry name" value="Beta-lactamase/esterase"/>
</dbReference>
<evidence type="ECO:0000259" key="1">
    <source>
        <dbReference type="Pfam" id="PF00144"/>
    </source>
</evidence>
<dbReference type="AlphaFoldDB" id="A0A0K0FGY8"/>
<proteinExistence type="predicted"/>
<evidence type="ECO:0000313" key="3">
    <source>
        <dbReference type="WBParaSite" id="SVE_0814600.2"/>
    </source>
</evidence>
<protein>
    <submittedName>
        <fullName evidence="3">Beta-lactamase domain-containing protein</fullName>
    </submittedName>
</protein>
<dbReference type="PANTHER" id="PTHR43319">
    <property type="entry name" value="BETA-LACTAMASE-RELATED"/>
    <property type="match status" value="1"/>
</dbReference>
<evidence type="ECO:0000313" key="2">
    <source>
        <dbReference type="Proteomes" id="UP000035680"/>
    </source>
</evidence>
<reference evidence="2" key="1">
    <citation type="submission" date="2014-07" db="EMBL/GenBank/DDBJ databases">
        <authorList>
            <person name="Martin A.A"/>
            <person name="De Silva N."/>
        </authorList>
    </citation>
    <scope>NUCLEOTIDE SEQUENCE</scope>
</reference>
<dbReference type="InterPro" id="IPR001466">
    <property type="entry name" value="Beta-lactam-related"/>
</dbReference>
<organism evidence="2 3">
    <name type="scientific">Strongyloides venezuelensis</name>
    <name type="common">Threadworm</name>
    <dbReference type="NCBI Taxonomy" id="75913"/>
    <lineage>
        <taxon>Eukaryota</taxon>
        <taxon>Metazoa</taxon>
        <taxon>Ecdysozoa</taxon>
        <taxon>Nematoda</taxon>
        <taxon>Chromadorea</taxon>
        <taxon>Rhabditida</taxon>
        <taxon>Tylenchina</taxon>
        <taxon>Panagrolaimomorpha</taxon>
        <taxon>Strongyloidoidea</taxon>
        <taxon>Strongyloididae</taxon>
        <taxon>Strongyloides</taxon>
    </lineage>
</organism>
<name>A0A0K0FGY8_STRVS</name>
<keyword evidence="2" id="KW-1185">Reference proteome</keyword>